<accession>A0A2U1CR03</accession>
<name>A0A2U1CR03_9BURK</name>
<dbReference type="RefSeq" id="WP_116517458.1">
    <property type="nucleotide sequence ID" value="NZ_JACCEX010000001.1"/>
</dbReference>
<dbReference type="AlphaFoldDB" id="A0A2U1CR03"/>
<feature type="domain" description="AB hydrolase-1" evidence="1">
    <location>
        <begin position="16"/>
        <end position="237"/>
    </location>
</feature>
<dbReference type="PANTHER" id="PTHR43798">
    <property type="entry name" value="MONOACYLGLYCEROL LIPASE"/>
    <property type="match status" value="1"/>
</dbReference>
<dbReference type="Proteomes" id="UP000246145">
    <property type="component" value="Unassembled WGS sequence"/>
</dbReference>
<dbReference type="Gene3D" id="3.40.50.1820">
    <property type="entry name" value="alpha/beta hydrolase"/>
    <property type="match status" value="1"/>
</dbReference>
<dbReference type="InterPro" id="IPR029058">
    <property type="entry name" value="AB_hydrolase_fold"/>
</dbReference>
<evidence type="ECO:0000313" key="3">
    <source>
        <dbReference type="Proteomes" id="UP000246145"/>
    </source>
</evidence>
<comment type="caution">
    <text evidence="2">The sequence shown here is derived from an EMBL/GenBank/DDBJ whole genome shotgun (WGS) entry which is preliminary data.</text>
</comment>
<protein>
    <submittedName>
        <fullName evidence="2">Pimeloyl-ACP methyl ester carboxylesterase</fullName>
    </submittedName>
</protein>
<organism evidence="2 3">
    <name type="scientific">Pusillimonas noertemannii</name>
    <dbReference type="NCBI Taxonomy" id="305977"/>
    <lineage>
        <taxon>Bacteria</taxon>
        <taxon>Pseudomonadati</taxon>
        <taxon>Pseudomonadota</taxon>
        <taxon>Betaproteobacteria</taxon>
        <taxon>Burkholderiales</taxon>
        <taxon>Alcaligenaceae</taxon>
        <taxon>Pusillimonas</taxon>
    </lineage>
</organism>
<proteinExistence type="predicted"/>
<dbReference type="SUPFAM" id="SSF53474">
    <property type="entry name" value="alpha/beta-Hydrolases"/>
    <property type="match status" value="1"/>
</dbReference>
<evidence type="ECO:0000259" key="1">
    <source>
        <dbReference type="Pfam" id="PF12697"/>
    </source>
</evidence>
<sequence length="246" mass="26717">MNLWKREGGEGGARRLVLIHGLGANADVWLPLQDKLHARWLAPDLRGHGRSPHRRHYGFASYASDVAELLEQDEEIDVVGHSLGGVVGMALGTGWFGVKVRRVLAFGVKTQWTADEIARSRALANNPVKLFDTREQAVERYLKVSGLSGLVPPSSEVAKNGVSESENKWRLAADPFINAIADLPVARLVGAMQCPLRMAAGSEDPMTTASDMALFDSAAGIIEGAGHNVHVEKPVDLCRWIQQSLI</sequence>
<dbReference type="Pfam" id="PF12697">
    <property type="entry name" value="Abhydrolase_6"/>
    <property type="match status" value="1"/>
</dbReference>
<evidence type="ECO:0000313" key="2">
    <source>
        <dbReference type="EMBL" id="PVY68264.1"/>
    </source>
</evidence>
<dbReference type="EMBL" id="QEKO01000001">
    <property type="protein sequence ID" value="PVY68264.1"/>
    <property type="molecule type" value="Genomic_DNA"/>
</dbReference>
<dbReference type="OrthoDB" id="27092at2"/>
<keyword evidence="3" id="KW-1185">Reference proteome</keyword>
<dbReference type="InterPro" id="IPR000073">
    <property type="entry name" value="AB_hydrolase_1"/>
</dbReference>
<gene>
    <name evidence="2" type="ORF">C7440_0657</name>
</gene>
<reference evidence="2 3" key="1">
    <citation type="submission" date="2018-04" db="EMBL/GenBank/DDBJ databases">
        <title>Genomic Encyclopedia of Type Strains, Phase IV (KMG-IV): sequencing the most valuable type-strain genomes for metagenomic binning, comparative biology and taxonomic classification.</title>
        <authorList>
            <person name="Goeker M."/>
        </authorList>
    </citation>
    <scope>NUCLEOTIDE SEQUENCE [LARGE SCALE GENOMIC DNA]</scope>
    <source>
        <strain evidence="2 3">DSM 10065</strain>
    </source>
</reference>
<dbReference type="InterPro" id="IPR050266">
    <property type="entry name" value="AB_hydrolase_sf"/>
</dbReference>